<comment type="caution">
    <text evidence="1">The sequence shown here is derived from an EMBL/GenBank/DDBJ whole genome shotgun (WGS) entry which is preliminary data.</text>
</comment>
<protein>
    <submittedName>
        <fullName evidence="1">Uncharacterized protein</fullName>
    </submittedName>
</protein>
<reference evidence="1" key="1">
    <citation type="submission" date="2024-09" db="EMBL/GenBank/DDBJ databases">
        <title>Black Yeasts Isolated from many extreme environments.</title>
        <authorList>
            <person name="Coleine C."/>
            <person name="Stajich J.E."/>
            <person name="Selbmann L."/>
        </authorList>
    </citation>
    <scope>NUCLEOTIDE SEQUENCE</scope>
    <source>
        <strain evidence="1">CCFEE 5737</strain>
    </source>
</reference>
<evidence type="ECO:0000313" key="1">
    <source>
        <dbReference type="EMBL" id="KAK3078958.1"/>
    </source>
</evidence>
<evidence type="ECO:0000313" key="2">
    <source>
        <dbReference type="Proteomes" id="UP001186974"/>
    </source>
</evidence>
<gene>
    <name evidence="1" type="ORF">LTS18_006107</name>
</gene>
<sequence length="282" mass="30531">MSGQQSMALPATWQETAGGWFGVVMLMLAAVYYWIVTLLADPTLVIRDYDKCRHKAFGAMWLAKGKAMSEEMPGDTFKLLGTVKGTVLDCGPGSGEMTKRFNPEQINAIYGAEPALDMHTELTANAEKAGFGGGKYKALACGVEPESLIPALAREGLLTNERPETGVFDEIVCVRVLCGVPKQEETVEGLYRLLKPGGRLLISEHVVNPFPHGGSVVGRAMQIVLMFVGWKFLMAGCSLNRDTMGALERAAKPDGGWKSKNVRYVNGWATVPFIVGTLTKKG</sequence>
<dbReference type="EMBL" id="JAWDJW010001484">
    <property type="protein sequence ID" value="KAK3078958.1"/>
    <property type="molecule type" value="Genomic_DNA"/>
</dbReference>
<organism evidence="1 2">
    <name type="scientific">Coniosporium uncinatum</name>
    <dbReference type="NCBI Taxonomy" id="93489"/>
    <lineage>
        <taxon>Eukaryota</taxon>
        <taxon>Fungi</taxon>
        <taxon>Dikarya</taxon>
        <taxon>Ascomycota</taxon>
        <taxon>Pezizomycotina</taxon>
        <taxon>Dothideomycetes</taxon>
        <taxon>Dothideomycetes incertae sedis</taxon>
        <taxon>Coniosporium</taxon>
    </lineage>
</organism>
<accession>A0ACC3DQM5</accession>
<dbReference type="Proteomes" id="UP001186974">
    <property type="component" value="Unassembled WGS sequence"/>
</dbReference>
<keyword evidence="2" id="KW-1185">Reference proteome</keyword>
<name>A0ACC3DQM5_9PEZI</name>
<proteinExistence type="predicted"/>